<organism evidence="4 5">
    <name type="scientific">Gouania willdenowi</name>
    <name type="common">Blunt-snouted clingfish</name>
    <name type="synonym">Lepadogaster willdenowi</name>
    <dbReference type="NCBI Taxonomy" id="441366"/>
    <lineage>
        <taxon>Eukaryota</taxon>
        <taxon>Metazoa</taxon>
        <taxon>Chordata</taxon>
        <taxon>Craniata</taxon>
        <taxon>Vertebrata</taxon>
        <taxon>Euteleostomi</taxon>
        <taxon>Actinopterygii</taxon>
        <taxon>Neopterygii</taxon>
        <taxon>Teleostei</taxon>
        <taxon>Neoteleostei</taxon>
        <taxon>Acanthomorphata</taxon>
        <taxon>Ovalentaria</taxon>
        <taxon>Blenniimorphae</taxon>
        <taxon>Blenniiformes</taxon>
        <taxon>Gobiesocoidei</taxon>
        <taxon>Gobiesocidae</taxon>
        <taxon>Gobiesocinae</taxon>
        <taxon>Gouania</taxon>
    </lineage>
</organism>
<reference evidence="4" key="1">
    <citation type="submission" date="2020-06" db="EMBL/GenBank/DDBJ databases">
        <authorList>
            <consortium name="Wellcome Sanger Institute Data Sharing"/>
        </authorList>
    </citation>
    <scope>NUCLEOTIDE SEQUENCE [LARGE SCALE GENOMIC DNA]</scope>
</reference>
<sequence>MANKDDSVDRLCNASARGDLSEVLSLLQSGVDVNGYNRFNRTPLQVVKLGSISVVKALLDAGADPNVRDPVRNLTVMHDMARGGHDDTLQILLAYGADVNARDDEGNLPLHLATMEGHLKVVHPPCCDCNEALFSKNNVPLMSYWSGKAESVNIFLTSPN</sequence>
<reference evidence="4" key="3">
    <citation type="submission" date="2025-09" db="UniProtKB">
        <authorList>
            <consortium name="Ensembl"/>
        </authorList>
    </citation>
    <scope>IDENTIFICATION</scope>
</reference>
<dbReference type="GO" id="GO:0005634">
    <property type="term" value="C:nucleus"/>
    <property type="evidence" value="ECO:0007669"/>
    <property type="project" value="TreeGrafter"/>
</dbReference>
<reference evidence="4" key="2">
    <citation type="submission" date="2025-08" db="UniProtKB">
        <authorList>
            <consortium name="Ensembl"/>
        </authorList>
    </citation>
    <scope>IDENTIFICATION</scope>
</reference>
<evidence type="ECO:0000256" key="3">
    <source>
        <dbReference type="PROSITE-ProRule" id="PRU00023"/>
    </source>
</evidence>
<dbReference type="PANTHER" id="PTHR24201">
    <property type="entry name" value="ANK_REP_REGION DOMAIN-CONTAINING PROTEIN"/>
    <property type="match status" value="1"/>
</dbReference>
<dbReference type="Proteomes" id="UP000694680">
    <property type="component" value="Chromosome 4"/>
</dbReference>
<dbReference type="AlphaFoldDB" id="A0A8C5EE58"/>
<dbReference type="Ensembl" id="ENSGWIT00000022103.1">
    <property type="protein sequence ID" value="ENSGWIP00000020103.1"/>
    <property type="gene ID" value="ENSGWIG00000010914.1"/>
</dbReference>
<dbReference type="Pfam" id="PF12796">
    <property type="entry name" value="Ank_2"/>
    <property type="match status" value="1"/>
</dbReference>
<dbReference type="PANTHER" id="PTHR24201:SF14">
    <property type="entry name" value="CYCLIN-DEPENDENT KINASE 4 INHIBITOR C-LIKE"/>
    <property type="match status" value="1"/>
</dbReference>
<evidence type="ECO:0000313" key="4">
    <source>
        <dbReference type="Ensembl" id="ENSGWIP00000020103.1"/>
    </source>
</evidence>
<evidence type="ECO:0008006" key="6">
    <source>
        <dbReference type="Google" id="ProtNLM"/>
    </source>
</evidence>
<keyword evidence="5" id="KW-1185">Reference proteome</keyword>
<dbReference type="InterPro" id="IPR002110">
    <property type="entry name" value="Ankyrin_rpt"/>
</dbReference>
<gene>
    <name evidence="4" type="primary">cdkn2c</name>
</gene>
<accession>A0A8C5EE58</accession>
<dbReference type="SUPFAM" id="SSF48403">
    <property type="entry name" value="Ankyrin repeat"/>
    <property type="match status" value="1"/>
</dbReference>
<keyword evidence="2 3" id="KW-0040">ANK repeat</keyword>
<dbReference type="PROSITE" id="PS50088">
    <property type="entry name" value="ANK_REPEAT"/>
    <property type="match status" value="1"/>
</dbReference>
<protein>
    <recommendedName>
        <fullName evidence="6">Cyclin-dependent kinase inhibitor 2C (p18, inhibits CDK4)</fullName>
    </recommendedName>
</protein>
<dbReference type="InterPro" id="IPR050776">
    <property type="entry name" value="Ank_Repeat/CDKN_Inhibitor"/>
</dbReference>
<keyword evidence="1" id="KW-0677">Repeat</keyword>
<dbReference type="InterPro" id="IPR036770">
    <property type="entry name" value="Ankyrin_rpt-contain_sf"/>
</dbReference>
<proteinExistence type="predicted"/>
<dbReference type="Gene3D" id="1.25.40.20">
    <property type="entry name" value="Ankyrin repeat-containing domain"/>
    <property type="match status" value="1"/>
</dbReference>
<evidence type="ECO:0000256" key="2">
    <source>
        <dbReference type="ARBA" id="ARBA00023043"/>
    </source>
</evidence>
<name>A0A8C5EE58_GOUWI</name>
<feature type="repeat" description="ANK" evidence="3">
    <location>
        <begin position="72"/>
        <end position="104"/>
    </location>
</feature>
<evidence type="ECO:0000256" key="1">
    <source>
        <dbReference type="ARBA" id="ARBA00022737"/>
    </source>
</evidence>
<evidence type="ECO:0000313" key="5">
    <source>
        <dbReference type="Proteomes" id="UP000694680"/>
    </source>
</evidence>
<dbReference type="SMART" id="SM00248">
    <property type="entry name" value="ANK"/>
    <property type="match status" value="3"/>
</dbReference>
<dbReference type="PROSITE" id="PS50297">
    <property type="entry name" value="ANK_REP_REGION"/>
    <property type="match status" value="1"/>
</dbReference>